<dbReference type="GO" id="GO:0005576">
    <property type="term" value="C:extracellular region"/>
    <property type="evidence" value="ECO:0007669"/>
    <property type="project" value="UniProtKB-SubCell"/>
</dbReference>
<evidence type="ECO:0000313" key="6">
    <source>
        <dbReference type="Proteomes" id="UP000789342"/>
    </source>
</evidence>
<name>A0A9N9EH38_9GLOM</name>
<organism evidence="5 6">
    <name type="scientific">Acaulospora morrowiae</name>
    <dbReference type="NCBI Taxonomy" id="94023"/>
    <lineage>
        <taxon>Eukaryota</taxon>
        <taxon>Fungi</taxon>
        <taxon>Fungi incertae sedis</taxon>
        <taxon>Mucoromycota</taxon>
        <taxon>Glomeromycotina</taxon>
        <taxon>Glomeromycetes</taxon>
        <taxon>Diversisporales</taxon>
        <taxon>Acaulosporaceae</taxon>
        <taxon>Acaulospora</taxon>
    </lineage>
</organism>
<dbReference type="InterPro" id="IPR045379">
    <property type="entry name" value="Crinkler_N"/>
</dbReference>
<comment type="caution">
    <text evidence="5">The sequence shown here is derived from an EMBL/GenBank/DDBJ whole genome shotgun (WGS) entry which is preliminary data.</text>
</comment>
<dbReference type="EMBL" id="CAJVPV010012942">
    <property type="protein sequence ID" value="CAG8673685.1"/>
    <property type="molecule type" value="Genomic_DNA"/>
</dbReference>
<accession>A0A9N9EH38</accession>
<reference evidence="5" key="1">
    <citation type="submission" date="2021-06" db="EMBL/GenBank/DDBJ databases">
        <authorList>
            <person name="Kallberg Y."/>
            <person name="Tangrot J."/>
            <person name="Rosling A."/>
        </authorList>
    </citation>
    <scope>NUCLEOTIDE SEQUENCE</scope>
    <source>
        <strain evidence="5">CL551</strain>
    </source>
</reference>
<keyword evidence="6" id="KW-1185">Reference proteome</keyword>
<evidence type="ECO:0000256" key="1">
    <source>
        <dbReference type="ARBA" id="ARBA00004340"/>
    </source>
</evidence>
<feature type="domain" description="Crinkler effector protein N-terminal" evidence="4">
    <location>
        <begin position="6"/>
        <end position="99"/>
    </location>
</feature>
<comment type="subcellular location">
    <subcellularLocation>
        <location evidence="1">Host cell</location>
    </subcellularLocation>
    <subcellularLocation>
        <location evidence="2">Secreted</location>
    </subcellularLocation>
</comment>
<dbReference type="Proteomes" id="UP000789342">
    <property type="component" value="Unassembled WGS sequence"/>
</dbReference>
<proteinExistence type="predicted"/>
<dbReference type="GO" id="GO:0043657">
    <property type="term" value="C:host cell"/>
    <property type="evidence" value="ECO:0007669"/>
    <property type="project" value="UniProtKB-SubCell"/>
</dbReference>
<evidence type="ECO:0000256" key="3">
    <source>
        <dbReference type="ARBA" id="ARBA00022525"/>
    </source>
</evidence>
<sequence length="347" mass="40203">MDTIILNCLLQGKKANKAFSIEINRSKTVDQLKEIIKEKRLSTYEFKAQRLKLWKVQVQIDNDMELDNLELRDDNLITTGTINYYFTDKPSCEHIHIIFRPPAPPVRLNSVCKSGHLREEGTVEYVGNAFKATLREGLLHTEVGKHRSFTEFIKAARRLRSSEKPNSDDFKSLVINGKSYQKIRDEMYYMRYCIEESSGDEDEDDITSESVSWDDDLENRLCKLYKKDDTVDIFWGRDIYTNETTWSVYVVTRHLSLHGRTEEVSGQLIRFILESRGILIPEIPSQSGFDLLPTYKKVPQDLQKAFDKALDNELGPSFREANYNLVGMSTGYKQVQDKYTDKPAIIL</sequence>
<dbReference type="AlphaFoldDB" id="A0A9N9EH38"/>
<gene>
    <name evidence="5" type="ORF">AMORRO_LOCUS10929</name>
</gene>
<evidence type="ECO:0000313" key="5">
    <source>
        <dbReference type="EMBL" id="CAG8673685.1"/>
    </source>
</evidence>
<protein>
    <submittedName>
        <fullName evidence="5">8205_t:CDS:1</fullName>
    </submittedName>
</protein>
<evidence type="ECO:0000259" key="4">
    <source>
        <dbReference type="Pfam" id="PF20147"/>
    </source>
</evidence>
<keyword evidence="3" id="KW-0964">Secreted</keyword>
<dbReference type="Pfam" id="PF20147">
    <property type="entry name" value="Crinkler"/>
    <property type="match status" value="1"/>
</dbReference>
<dbReference type="OrthoDB" id="2409492at2759"/>
<evidence type="ECO:0000256" key="2">
    <source>
        <dbReference type="ARBA" id="ARBA00004613"/>
    </source>
</evidence>
<feature type="non-terminal residue" evidence="5">
    <location>
        <position position="1"/>
    </location>
</feature>